<dbReference type="RefSeq" id="WP_036558883.1">
    <property type="nucleotide sequence ID" value="NZ_JRNI01000019.1"/>
</dbReference>
<name>A0A095Z853_9BURK</name>
<keyword evidence="12" id="KW-1185">Reference proteome</keyword>
<comment type="subcellular location">
    <subcellularLocation>
        <location evidence="1">Cell membrane</location>
        <topology evidence="1">Multi-pass membrane protein</topology>
    </subcellularLocation>
    <subcellularLocation>
        <location evidence="8">Membrane</location>
        <topology evidence="8">Multi-pass membrane protein</topology>
    </subcellularLocation>
</comment>
<evidence type="ECO:0000256" key="9">
    <source>
        <dbReference type="SAM" id="Phobius"/>
    </source>
</evidence>
<dbReference type="InterPro" id="IPR002898">
    <property type="entry name" value="MotA_ExbB_proton_chnl"/>
</dbReference>
<dbReference type="GO" id="GO:0005886">
    <property type="term" value="C:plasma membrane"/>
    <property type="evidence" value="ECO:0007669"/>
    <property type="project" value="UniProtKB-SubCell"/>
</dbReference>
<evidence type="ECO:0000256" key="8">
    <source>
        <dbReference type="RuleBase" id="RU004057"/>
    </source>
</evidence>
<evidence type="ECO:0000256" key="4">
    <source>
        <dbReference type="ARBA" id="ARBA00022692"/>
    </source>
</evidence>
<dbReference type="eggNOG" id="COG0811">
    <property type="taxonomic scope" value="Bacteria"/>
</dbReference>
<dbReference type="InterPro" id="IPR014172">
    <property type="entry name" value="TonB_ExbB_2"/>
</dbReference>
<reference evidence="11 12" key="1">
    <citation type="submission" date="2014-07" db="EMBL/GenBank/DDBJ databases">
        <authorList>
            <person name="McCorrison J."/>
            <person name="Sanka R."/>
            <person name="Torralba M."/>
            <person name="Gillis M."/>
            <person name="Haft D.H."/>
            <person name="Methe B."/>
            <person name="Sutton G."/>
            <person name="Nelson K.E."/>
        </authorList>
    </citation>
    <scope>NUCLEOTIDE SEQUENCE [LARGE SCALE GENOMIC DNA]</scope>
    <source>
        <strain evidence="11 12">DNF00040</strain>
    </source>
</reference>
<comment type="similarity">
    <text evidence="8">Belongs to the exbB/tolQ family.</text>
</comment>
<dbReference type="GO" id="GO:0017038">
    <property type="term" value="P:protein import"/>
    <property type="evidence" value="ECO:0007669"/>
    <property type="project" value="TreeGrafter"/>
</dbReference>
<evidence type="ECO:0000256" key="5">
    <source>
        <dbReference type="ARBA" id="ARBA00022927"/>
    </source>
</evidence>
<feature type="transmembrane region" description="Helical" evidence="9">
    <location>
        <begin position="58"/>
        <end position="83"/>
    </location>
</feature>
<dbReference type="OrthoDB" id="9805133at2"/>
<feature type="transmembrane region" description="Helical" evidence="9">
    <location>
        <begin position="12"/>
        <end position="37"/>
    </location>
</feature>
<evidence type="ECO:0000256" key="3">
    <source>
        <dbReference type="ARBA" id="ARBA00022475"/>
    </source>
</evidence>
<dbReference type="InterPro" id="IPR050790">
    <property type="entry name" value="ExbB/TolQ_transport"/>
</dbReference>
<accession>A0A095Z853</accession>
<proteinExistence type="inferred from homology"/>
<evidence type="ECO:0000256" key="6">
    <source>
        <dbReference type="ARBA" id="ARBA00022989"/>
    </source>
</evidence>
<comment type="caution">
    <text evidence="11">The sequence shown here is derived from an EMBL/GenBank/DDBJ whole genome shotgun (WGS) entry which is preliminary data.</text>
</comment>
<protein>
    <submittedName>
        <fullName evidence="11">Energy transducer TonB</fullName>
    </submittedName>
</protein>
<dbReference type="PANTHER" id="PTHR30625">
    <property type="entry name" value="PROTEIN TOLQ"/>
    <property type="match status" value="1"/>
</dbReference>
<evidence type="ECO:0000313" key="11">
    <source>
        <dbReference type="EMBL" id="KGF30895.1"/>
    </source>
</evidence>
<keyword evidence="7 9" id="KW-0472">Membrane</keyword>
<dbReference type="Pfam" id="PF01618">
    <property type="entry name" value="MotA_ExbB"/>
    <property type="match status" value="1"/>
</dbReference>
<sequence>MEYLKAYTDYTIFGILGLMSLIMVYAAIERSLFFAGLKPASYQTVYELEIDMRKNLSIIYSTGSIAPYVGLLGTVIGILITFFDMGQAGGNMDVTQIMIGLALALKATAAGIVVAIPAVMIYNHFQSKVDTGKLAWQALNEKSLINCQETSDAKI</sequence>
<evidence type="ECO:0000256" key="7">
    <source>
        <dbReference type="ARBA" id="ARBA00023136"/>
    </source>
</evidence>
<keyword evidence="4 9" id="KW-0812">Transmembrane</keyword>
<keyword evidence="3" id="KW-1003">Cell membrane</keyword>
<gene>
    <name evidence="11" type="ORF">HMPREF2130_05620</name>
</gene>
<evidence type="ECO:0000259" key="10">
    <source>
        <dbReference type="Pfam" id="PF01618"/>
    </source>
</evidence>
<dbReference type="Proteomes" id="UP000029629">
    <property type="component" value="Unassembled WGS sequence"/>
</dbReference>
<dbReference type="NCBIfam" id="TIGR02805">
    <property type="entry name" value="exbB2"/>
    <property type="match status" value="1"/>
</dbReference>
<keyword evidence="2 8" id="KW-0813">Transport</keyword>
<feature type="transmembrane region" description="Helical" evidence="9">
    <location>
        <begin position="95"/>
        <end position="122"/>
    </location>
</feature>
<organism evidence="11 12">
    <name type="scientific">Oligella urethralis DNF00040</name>
    <dbReference type="NCBI Taxonomy" id="1401065"/>
    <lineage>
        <taxon>Bacteria</taxon>
        <taxon>Pseudomonadati</taxon>
        <taxon>Pseudomonadota</taxon>
        <taxon>Betaproteobacteria</taxon>
        <taxon>Burkholderiales</taxon>
        <taxon>Alcaligenaceae</taxon>
        <taxon>Oligella</taxon>
    </lineage>
</organism>
<dbReference type="AlphaFoldDB" id="A0A095Z853"/>
<dbReference type="GO" id="GO:0055085">
    <property type="term" value="P:transmembrane transport"/>
    <property type="evidence" value="ECO:0007669"/>
    <property type="project" value="InterPro"/>
</dbReference>
<evidence type="ECO:0000313" key="12">
    <source>
        <dbReference type="Proteomes" id="UP000029629"/>
    </source>
</evidence>
<dbReference type="EMBL" id="JRNI01000019">
    <property type="protein sequence ID" value="KGF30895.1"/>
    <property type="molecule type" value="Genomic_DNA"/>
</dbReference>
<feature type="domain" description="MotA/TolQ/ExbB proton channel" evidence="10">
    <location>
        <begin position="44"/>
        <end position="133"/>
    </location>
</feature>
<keyword evidence="5 8" id="KW-0653">Protein transport</keyword>
<keyword evidence="6 9" id="KW-1133">Transmembrane helix</keyword>
<dbReference type="GeneID" id="93427099"/>
<evidence type="ECO:0000256" key="1">
    <source>
        <dbReference type="ARBA" id="ARBA00004651"/>
    </source>
</evidence>
<evidence type="ECO:0000256" key="2">
    <source>
        <dbReference type="ARBA" id="ARBA00022448"/>
    </source>
</evidence>
<dbReference type="PANTHER" id="PTHR30625:SF15">
    <property type="entry name" value="BIOPOLYMER TRANSPORT PROTEIN EXBB"/>
    <property type="match status" value="1"/>
</dbReference>